<protein>
    <submittedName>
        <fullName evidence="2">DinB family protein</fullName>
    </submittedName>
</protein>
<organism evidence="2 3">
    <name type="scientific">Cohnella luojiensis</name>
    <dbReference type="NCBI Taxonomy" id="652876"/>
    <lineage>
        <taxon>Bacteria</taxon>
        <taxon>Bacillati</taxon>
        <taxon>Bacillota</taxon>
        <taxon>Bacilli</taxon>
        <taxon>Bacillales</taxon>
        <taxon>Paenibacillaceae</taxon>
        <taxon>Cohnella</taxon>
    </lineage>
</organism>
<dbReference type="Pfam" id="PF12867">
    <property type="entry name" value="DinB_2"/>
    <property type="match status" value="1"/>
</dbReference>
<dbReference type="InterPro" id="IPR034660">
    <property type="entry name" value="DinB/YfiT-like"/>
</dbReference>
<accession>A0A4Y8LP83</accession>
<proteinExistence type="predicted"/>
<evidence type="ECO:0000313" key="2">
    <source>
        <dbReference type="EMBL" id="TFE22733.1"/>
    </source>
</evidence>
<dbReference type="AlphaFoldDB" id="A0A4Y8LP83"/>
<evidence type="ECO:0000259" key="1">
    <source>
        <dbReference type="Pfam" id="PF12867"/>
    </source>
</evidence>
<evidence type="ECO:0000313" key="3">
    <source>
        <dbReference type="Proteomes" id="UP000297900"/>
    </source>
</evidence>
<reference evidence="2 3" key="1">
    <citation type="submission" date="2019-03" db="EMBL/GenBank/DDBJ databases">
        <title>Cohnella endophytica sp. nov., a novel endophytic bacterium isolated from bark of Sonneratia apetala.</title>
        <authorList>
            <person name="Tuo L."/>
        </authorList>
    </citation>
    <scope>NUCLEOTIDE SEQUENCE [LARGE SCALE GENOMIC DNA]</scope>
    <source>
        <strain evidence="2 3">CCTCC AB 208254</strain>
    </source>
</reference>
<dbReference type="RefSeq" id="WP_135154156.1">
    <property type="nucleotide sequence ID" value="NZ_SOMN01000041.1"/>
</dbReference>
<dbReference type="EMBL" id="SOMN01000041">
    <property type="protein sequence ID" value="TFE22733.1"/>
    <property type="molecule type" value="Genomic_DNA"/>
</dbReference>
<comment type="caution">
    <text evidence="2">The sequence shown here is derived from an EMBL/GenBank/DDBJ whole genome shotgun (WGS) entry which is preliminary data.</text>
</comment>
<dbReference type="OrthoDB" id="9793216at2"/>
<dbReference type="SUPFAM" id="SSF109854">
    <property type="entry name" value="DinB/YfiT-like putative metalloenzymes"/>
    <property type="match status" value="1"/>
</dbReference>
<sequence>MNNRPTKDEYGAYYEQYISLVPTGNIQDILREQLRNTSDFLASLTMDQGNYRYAPDKWSLKEVIGHINDNERVMAYRLLRFARGDKTELTGYDQDTFMAGVSFDTQSMAELIEDYAAIRQSTLTLLRGLSEQAWSRIGTANQNKMSVNVLAYIIAGHEIHHLKIIRERYISN</sequence>
<dbReference type="Gene3D" id="1.20.120.450">
    <property type="entry name" value="dinb family like domain"/>
    <property type="match status" value="1"/>
</dbReference>
<feature type="domain" description="DinB-like" evidence="1">
    <location>
        <begin position="30"/>
        <end position="165"/>
    </location>
</feature>
<keyword evidence="3" id="KW-1185">Reference proteome</keyword>
<dbReference type="InterPro" id="IPR024775">
    <property type="entry name" value="DinB-like"/>
</dbReference>
<name>A0A4Y8LP83_9BACL</name>
<dbReference type="Proteomes" id="UP000297900">
    <property type="component" value="Unassembled WGS sequence"/>
</dbReference>
<gene>
    <name evidence="2" type="ORF">E2980_20725</name>
</gene>